<keyword evidence="2" id="KW-0479">Metal-binding</keyword>
<feature type="domain" description="DDE Tnp4" evidence="3">
    <location>
        <begin position="30"/>
        <end position="75"/>
    </location>
</feature>
<dbReference type="GO" id="GO:0046872">
    <property type="term" value="F:metal ion binding"/>
    <property type="evidence" value="ECO:0007669"/>
    <property type="project" value="UniProtKB-KW"/>
</dbReference>
<comment type="caution">
    <text evidence="4">The sequence shown here is derived from an EMBL/GenBank/DDBJ whole genome shotgun (WGS) entry which is preliminary data.</text>
</comment>
<dbReference type="VEuPathDB" id="FungiDB:VP01_3029g3"/>
<dbReference type="AlphaFoldDB" id="A0A0L6V0V0"/>
<keyword evidence="5" id="KW-1185">Reference proteome</keyword>
<protein>
    <recommendedName>
        <fullName evidence="3">DDE Tnp4 domain-containing protein</fullName>
    </recommendedName>
</protein>
<organism evidence="4 5">
    <name type="scientific">Puccinia sorghi</name>
    <dbReference type="NCBI Taxonomy" id="27349"/>
    <lineage>
        <taxon>Eukaryota</taxon>
        <taxon>Fungi</taxon>
        <taxon>Dikarya</taxon>
        <taxon>Basidiomycota</taxon>
        <taxon>Pucciniomycotina</taxon>
        <taxon>Pucciniomycetes</taxon>
        <taxon>Pucciniales</taxon>
        <taxon>Pucciniaceae</taxon>
        <taxon>Puccinia</taxon>
    </lineage>
</organism>
<proteinExistence type="predicted"/>
<sequence length="82" mass="9562">MVQVLISAPVLKPEDLEHLQKPHINTAPSFKRKKKKDLNEKRHHLNRHLSGVQVIIENCIAILKDRFQGLKGLRLQLLRKKD</sequence>
<evidence type="ECO:0000259" key="3">
    <source>
        <dbReference type="Pfam" id="PF13359"/>
    </source>
</evidence>
<evidence type="ECO:0000256" key="1">
    <source>
        <dbReference type="ARBA" id="ARBA00001968"/>
    </source>
</evidence>
<gene>
    <name evidence="4" type="ORF">VP01_3029g3</name>
</gene>
<dbReference type="Pfam" id="PF13359">
    <property type="entry name" value="DDE_Tnp_4"/>
    <property type="match status" value="1"/>
</dbReference>
<evidence type="ECO:0000313" key="5">
    <source>
        <dbReference type="Proteomes" id="UP000037035"/>
    </source>
</evidence>
<reference evidence="4 5" key="1">
    <citation type="submission" date="2015-08" db="EMBL/GenBank/DDBJ databases">
        <title>Next Generation Sequencing and Analysis of the Genome of Puccinia sorghi L Schw, the Causal Agent of Maize Common Rust.</title>
        <authorList>
            <person name="Rochi L."/>
            <person name="Burguener G."/>
            <person name="Darino M."/>
            <person name="Turjanski A."/>
            <person name="Kreff E."/>
            <person name="Dieguez M.J."/>
            <person name="Sacco F."/>
        </authorList>
    </citation>
    <scope>NUCLEOTIDE SEQUENCE [LARGE SCALE GENOMIC DNA]</scope>
    <source>
        <strain evidence="4 5">RO10H11247</strain>
    </source>
</reference>
<dbReference type="Proteomes" id="UP000037035">
    <property type="component" value="Unassembled WGS sequence"/>
</dbReference>
<accession>A0A0L6V0V0</accession>
<comment type="cofactor">
    <cofactor evidence="1">
        <name>a divalent metal cation</name>
        <dbReference type="ChEBI" id="CHEBI:60240"/>
    </cofactor>
</comment>
<evidence type="ECO:0000313" key="4">
    <source>
        <dbReference type="EMBL" id="KNZ54147.1"/>
    </source>
</evidence>
<name>A0A0L6V0V0_9BASI</name>
<dbReference type="EMBL" id="LAVV01007979">
    <property type="protein sequence ID" value="KNZ54147.1"/>
    <property type="molecule type" value="Genomic_DNA"/>
</dbReference>
<evidence type="ECO:0000256" key="2">
    <source>
        <dbReference type="ARBA" id="ARBA00022723"/>
    </source>
</evidence>
<dbReference type="InterPro" id="IPR027806">
    <property type="entry name" value="HARBI1_dom"/>
</dbReference>